<reference evidence="1 3" key="2">
    <citation type="journal article" date="2014" name="BMC Genomics">
        <title>An improved genome release (version Mt4.0) for the model legume Medicago truncatula.</title>
        <authorList>
            <person name="Tang H."/>
            <person name="Krishnakumar V."/>
            <person name="Bidwell S."/>
            <person name="Rosen B."/>
            <person name="Chan A."/>
            <person name="Zhou S."/>
            <person name="Gentzbittel L."/>
            <person name="Childs K.L."/>
            <person name="Yandell M."/>
            <person name="Gundlach H."/>
            <person name="Mayer K.F."/>
            <person name="Schwartz D.C."/>
            <person name="Town C.D."/>
        </authorList>
    </citation>
    <scope>GENOME REANNOTATION</scope>
    <source>
        <strain evidence="1">A17</strain>
        <strain evidence="2 3">cv. Jemalong A17</strain>
    </source>
</reference>
<dbReference type="HOGENOM" id="CLU_2561697_0_0_1"/>
<organism evidence="1 3">
    <name type="scientific">Medicago truncatula</name>
    <name type="common">Barrel medic</name>
    <name type="synonym">Medicago tribuloides</name>
    <dbReference type="NCBI Taxonomy" id="3880"/>
    <lineage>
        <taxon>Eukaryota</taxon>
        <taxon>Viridiplantae</taxon>
        <taxon>Streptophyta</taxon>
        <taxon>Embryophyta</taxon>
        <taxon>Tracheophyta</taxon>
        <taxon>Spermatophyta</taxon>
        <taxon>Magnoliopsida</taxon>
        <taxon>eudicotyledons</taxon>
        <taxon>Gunneridae</taxon>
        <taxon>Pentapetalae</taxon>
        <taxon>rosids</taxon>
        <taxon>fabids</taxon>
        <taxon>Fabales</taxon>
        <taxon>Fabaceae</taxon>
        <taxon>Papilionoideae</taxon>
        <taxon>50 kb inversion clade</taxon>
        <taxon>NPAAA clade</taxon>
        <taxon>Hologalegina</taxon>
        <taxon>IRL clade</taxon>
        <taxon>Trifolieae</taxon>
        <taxon>Medicago</taxon>
    </lineage>
</organism>
<dbReference type="EMBL" id="CM001217">
    <property type="protein sequence ID" value="KEH41271.1"/>
    <property type="molecule type" value="Genomic_DNA"/>
</dbReference>
<gene>
    <name evidence="1" type="ordered locus">MTR_1g047690</name>
</gene>
<dbReference type="AlphaFoldDB" id="A0A072VI41"/>
<reference evidence="2" key="3">
    <citation type="submission" date="2015-04" db="UniProtKB">
        <authorList>
            <consortium name="EnsemblPlants"/>
        </authorList>
    </citation>
    <scope>IDENTIFICATION</scope>
    <source>
        <strain evidence="2">cv. Jemalong A17</strain>
    </source>
</reference>
<name>A0A072VI41_MEDTR</name>
<evidence type="ECO:0000313" key="3">
    <source>
        <dbReference type="Proteomes" id="UP000002051"/>
    </source>
</evidence>
<dbReference type="EnsemblPlants" id="KEH41271">
    <property type="protein sequence ID" value="KEH41271"/>
    <property type="gene ID" value="MTR_1g047690"/>
</dbReference>
<evidence type="ECO:0000313" key="2">
    <source>
        <dbReference type="EnsemblPlants" id="KEH41271"/>
    </source>
</evidence>
<evidence type="ECO:0000313" key="1">
    <source>
        <dbReference type="EMBL" id="KEH41271.1"/>
    </source>
</evidence>
<dbReference type="Proteomes" id="UP000002051">
    <property type="component" value="Unassembled WGS sequence"/>
</dbReference>
<protein>
    <submittedName>
        <fullName evidence="1 2">Uncharacterized protein</fullName>
    </submittedName>
</protein>
<keyword evidence="3" id="KW-1185">Reference proteome</keyword>
<sequence>MSSLDVKGEVQGLVDELHLLSADLATLSKLHNSIECGGVSLCFVKGRQIPDDILIANELVVDARMLKKELILFKVDFEKAYD</sequence>
<proteinExistence type="predicted"/>
<accession>A0A072VI41</accession>
<reference evidence="1 3" key="1">
    <citation type="journal article" date="2011" name="Nature">
        <title>The Medicago genome provides insight into the evolution of rhizobial symbioses.</title>
        <authorList>
            <person name="Young N.D."/>
            <person name="Debelle F."/>
            <person name="Oldroyd G.E."/>
            <person name="Geurts R."/>
            <person name="Cannon S.B."/>
            <person name="Udvardi M.K."/>
            <person name="Benedito V.A."/>
            <person name="Mayer K.F."/>
            <person name="Gouzy J."/>
            <person name="Schoof H."/>
            <person name="Van de Peer Y."/>
            <person name="Proost S."/>
            <person name="Cook D.R."/>
            <person name="Meyers B.C."/>
            <person name="Spannagl M."/>
            <person name="Cheung F."/>
            <person name="De Mita S."/>
            <person name="Krishnakumar V."/>
            <person name="Gundlach H."/>
            <person name="Zhou S."/>
            <person name="Mudge J."/>
            <person name="Bharti A.K."/>
            <person name="Murray J.D."/>
            <person name="Naoumkina M.A."/>
            <person name="Rosen B."/>
            <person name="Silverstein K.A."/>
            <person name="Tang H."/>
            <person name="Rombauts S."/>
            <person name="Zhao P.X."/>
            <person name="Zhou P."/>
            <person name="Barbe V."/>
            <person name="Bardou P."/>
            <person name="Bechner M."/>
            <person name="Bellec A."/>
            <person name="Berger A."/>
            <person name="Berges H."/>
            <person name="Bidwell S."/>
            <person name="Bisseling T."/>
            <person name="Choisne N."/>
            <person name="Couloux A."/>
            <person name="Denny R."/>
            <person name="Deshpande S."/>
            <person name="Dai X."/>
            <person name="Doyle J.J."/>
            <person name="Dudez A.M."/>
            <person name="Farmer A.D."/>
            <person name="Fouteau S."/>
            <person name="Franken C."/>
            <person name="Gibelin C."/>
            <person name="Gish J."/>
            <person name="Goldstein S."/>
            <person name="Gonzalez A.J."/>
            <person name="Green P.J."/>
            <person name="Hallab A."/>
            <person name="Hartog M."/>
            <person name="Hua A."/>
            <person name="Humphray S.J."/>
            <person name="Jeong D.H."/>
            <person name="Jing Y."/>
            <person name="Jocker A."/>
            <person name="Kenton S.M."/>
            <person name="Kim D.J."/>
            <person name="Klee K."/>
            <person name="Lai H."/>
            <person name="Lang C."/>
            <person name="Lin S."/>
            <person name="Macmil S.L."/>
            <person name="Magdelenat G."/>
            <person name="Matthews L."/>
            <person name="McCorrison J."/>
            <person name="Monaghan E.L."/>
            <person name="Mun J.H."/>
            <person name="Najar F.Z."/>
            <person name="Nicholson C."/>
            <person name="Noirot C."/>
            <person name="O'Bleness M."/>
            <person name="Paule C.R."/>
            <person name="Poulain J."/>
            <person name="Prion F."/>
            <person name="Qin B."/>
            <person name="Qu C."/>
            <person name="Retzel E.F."/>
            <person name="Riddle C."/>
            <person name="Sallet E."/>
            <person name="Samain S."/>
            <person name="Samson N."/>
            <person name="Sanders I."/>
            <person name="Saurat O."/>
            <person name="Scarpelli C."/>
            <person name="Schiex T."/>
            <person name="Segurens B."/>
            <person name="Severin A.J."/>
            <person name="Sherrier D.J."/>
            <person name="Shi R."/>
            <person name="Sims S."/>
            <person name="Singer S.R."/>
            <person name="Sinharoy S."/>
            <person name="Sterck L."/>
            <person name="Viollet A."/>
            <person name="Wang B.B."/>
            <person name="Wang K."/>
            <person name="Wang M."/>
            <person name="Wang X."/>
            <person name="Warfsmann J."/>
            <person name="Weissenbach J."/>
            <person name="White D.D."/>
            <person name="White J.D."/>
            <person name="Wiley G.B."/>
            <person name="Wincker P."/>
            <person name="Xing Y."/>
            <person name="Yang L."/>
            <person name="Yao Z."/>
            <person name="Ying F."/>
            <person name="Zhai J."/>
            <person name="Zhou L."/>
            <person name="Zuber A."/>
            <person name="Denarie J."/>
            <person name="Dixon R.A."/>
            <person name="May G.D."/>
            <person name="Schwartz D.C."/>
            <person name="Rogers J."/>
            <person name="Quetier F."/>
            <person name="Town C.D."/>
            <person name="Roe B.A."/>
        </authorList>
    </citation>
    <scope>NUCLEOTIDE SEQUENCE [LARGE SCALE GENOMIC DNA]</scope>
    <source>
        <strain evidence="1">A17</strain>
        <strain evidence="2 3">cv. Jemalong A17</strain>
    </source>
</reference>